<dbReference type="OrthoDB" id="9851981at2"/>
<comment type="caution">
    <text evidence="2">The sequence shown here is derived from an EMBL/GenBank/DDBJ whole genome shotgun (WGS) entry which is preliminary data.</text>
</comment>
<feature type="transmembrane region" description="Helical" evidence="1">
    <location>
        <begin position="65"/>
        <end position="82"/>
    </location>
</feature>
<dbReference type="Proteomes" id="UP000015527">
    <property type="component" value="Unassembled WGS sequence"/>
</dbReference>
<dbReference type="PATRIC" id="fig|1096930.3.peg.3845"/>
<feature type="transmembrane region" description="Helical" evidence="1">
    <location>
        <begin position="41"/>
        <end position="59"/>
    </location>
</feature>
<dbReference type="EMBL" id="ATHL01000129">
    <property type="protein sequence ID" value="EQB09571.1"/>
    <property type="molecule type" value="Genomic_DNA"/>
</dbReference>
<feature type="transmembrane region" description="Helical" evidence="1">
    <location>
        <begin position="89"/>
        <end position="106"/>
    </location>
</feature>
<keyword evidence="3" id="KW-1185">Reference proteome</keyword>
<name>T0GZY2_9SPHN</name>
<dbReference type="AlphaFoldDB" id="T0GZY2"/>
<organism evidence="2 3">
    <name type="scientific">Novosphingobium lindaniclasticum LE124</name>
    <dbReference type="NCBI Taxonomy" id="1096930"/>
    <lineage>
        <taxon>Bacteria</taxon>
        <taxon>Pseudomonadati</taxon>
        <taxon>Pseudomonadota</taxon>
        <taxon>Alphaproteobacteria</taxon>
        <taxon>Sphingomonadales</taxon>
        <taxon>Sphingomonadaceae</taxon>
        <taxon>Novosphingobium</taxon>
    </lineage>
</organism>
<gene>
    <name evidence="2" type="ORF">L284_19520</name>
</gene>
<reference evidence="2 3" key="1">
    <citation type="journal article" date="2013" name="Genome Announc.">
        <title>Genome Sequence of Novosphingobium lindaniclasticum LE124T, Isolated from a Hexachlorocyclohexane Dumpsite.</title>
        <authorList>
            <person name="Saxena A."/>
            <person name="Nayyar N."/>
            <person name="Sangwan N."/>
            <person name="Kumari R."/>
            <person name="Khurana J.P."/>
            <person name="Lal R."/>
        </authorList>
    </citation>
    <scope>NUCLEOTIDE SEQUENCE [LARGE SCALE GENOMIC DNA]</scope>
    <source>
        <strain evidence="2 3">LE124</strain>
    </source>
</reference>
<sequence>MSVSHLLPWILAVLLMAGGVLNLSAPVRIRRRYARLGYGPRLRYLVAGGEILAAGLVALPATRAMGAALAIAILSAIIGSALAHRQPGMIGVSAFLLLVALMTIAIS</sequence>
<feature type="transmembrane region" description="Helical" evidence="1">
    <location>
        <begin position="6"/>
        <end position="29"/>
    </location>
</feature>
<protein>
    <recommendedName>
        <fullName evidence="4">DoxX family protein</fullName>
    </recommendedName>
</protein>
<keyword evidence="1" id="KW-0812">Transmembrane</keyword>
<evidence type="ECO:0000256" key="1">
    <source>
        <dbReference type="SAM" id="Phobius"/>
    </source>
</evidence>
<evidence type="ECO:0000313" key="3">
    <source>
        <dbReference type="Proteomes" id="UP000015527"/>
    </source>
</evidence>
<keyword evidence="1" id="KW-0472">Membrane</keyword>
<accession>T0GZY2</accession>
<proteinExistence type="predicted"/>
<dbReference type="RefSeq" id="WP_021235646.1">
    <property type="nucleotide sequence ID" value="NZ_ATHL01000129.1"/>
</dbReference>
<keyword evidence="1" id="KW-1133">Transmembrane helix</keyword>
<evidence type="ECO:0000313" key="2">
    <source>
        <dbReference type="EMBL" id="EQB09571.1"/>
    </source>
</evidence>
<evidence type="ECO:0008006" key="4">
    <source>
        <dbReference type="Google" id="ProtNLM"/>
    </source>
</evidence>